<feature type="compositionally biased region" description="Low complexity" evidence="4">
    <location>
        <begin position="1365"/>
        <end position="1396"/>
    </location>
</feature>
<feature type="compositionally biased region" description="Low complexity" evidence="4">
    <location>
        <begin position="794"/>
        <end position="810"/>
    </location>
</feature>
<dbReference type="PANTHER" id="PTHR15109:SF3">
    <property type="entry name" value="PROTEIN FAM193B"/>
    <property type="match status" value="1"/>
</dbReference>
<feature type="compositionally biased region" description="Low complexity" evidence="4">
    <location>
        <begin position="1197"/>
        <end position="1279"/>
    </location>
</feature>
<feature type="non-terminal residue" evidence="6">
    <location>
        <position position="1"/>
    </location>
</feature>
<dbReference type="InterPro" id="IPR029717">
    <property type="entry name" value="FAM193"/>
</dbReference>
<dbReference type="PANTHER" id="PTHR15109">
    <property type="entry name" value="AGAP004327-PA"/>
    <property type="match status" value="1"/>
</dbReference>
<dbReference type="EMBL" id="CAJOBC010003513">
    <property type="protein sequence ID" value="CAF3787766.1"/>
    <property type="molecule type" value="Genomic_DNA"/>
</dbReference>
<feature type="region of interest" description="Disordered" evidence="4">
    <location>
        <begin position="743"/>
        <end position="810"/>
    </location>
</feature>
<feature type="compositionally biased region" description="Low complexity" evidence="4">
    <location>
        <begin position="1552"/>
        <end position="1561"/>
    </location>
</feature>
<feature type="compositionally biased region" description="Low complexity" evidence="4">
    <location>
        <begin position="1843"/>
        <end position="1852"/>
    </location>
</feature>
<accession>A0A814HZJ6</accession>
<reference evidence="6" key="1">
    <citation type="submission" date="2021-02" db="EMBL/GenBank/DDBJ databases">
        <authorList>
            <person name="Nowell W R."/>
        </authorList>
    </citation>
    <scope>NUCLEOTIDE SEQUENCE</scope>
</reference>
<feature type="region of interest" description="Disordered" evidence="4">
    <location>
        <begin position="1298"/>
        <end position="1438"/>
    </location>
</feature>
<feature type="compositionally biased region" description="Polar residues" evidence="4">
    <location>
        <begin position="399"/>
        <end position="408"/>
    </location>
</feature>
<feature type="compositionally biased region" description="Low complexity" evidence="4">
    <location>
        <begin position="743"/>
        <end position="786"/>
    </location>
</feature>
<feature type="compositionally biased region" description="Acidic residues" evidence="4">
    <location>
        <begin position="488"/>
        <end position="528"/>
    </location>
</feature>
<feature type="compositionally biased region" description="Basic and acidic residues" evidence="4">
    <location>
        <begin position="1474"/>
        <end position="1484"/>
    </location>
</feature>
<keyword evidence="2" id="KW-0597">Phosphoprotein</keyword>
<feature type="domain" description="FAM193 C-terminal" evidence="5">
    <location>
        <begin position="1982"/>
        <end position="2027"/>
    </location>
</feature>
<protein>
    <recommendedName>
        <fullName evidence="5">FAM193 C-terminal domain-containing protein</fullName>
    </recommendedName>
</protein>
<keyword evidence="3" id="KW-0175">Coiled coil</keyword>
<feature type="region of interest" description="Disordered" evidence="4">
    <location>
        <begin position="1197"/>
        <end position="1283"/>
    </location>
</feature>
<feature type="region of interest" description="Disordered" evidence="4">
    <location>
        <begin position="956"/>
        <end position="987"/>
    </location>
</feature>
<evidence type="ECO:0000256" key="1">
    <source>
        <dbReference type="ARBA" id="ARBA00009689"/>
    </source>
</evidence>
<feature type="region of interest" description="Disordered" evidence="4">
    <location>
        <begin position="1458"/>
        <end position="1518"/>
    </location>
</feature>
<comment type="caution">
    <text evidence="6">The sequence shown here is derived from an EMBL/GenBank/DDBJ whole genome shotgun (WGS) entry which is preliminary data.</text>
</comment>
<evidence type="ECO:0000313" key="8">
    <source>
        <dbReference type="Proteomes" id="UP000663829"/>
    </source>
</evidence>
<dbReference type="Pfam" id="PF15914">
    <property type="entry name" value="FAM193_C"/>
    <property type="match status" value="1"/>
</dbReference>
<feature type="compositionally biased region" description="Low complexity" evidence="4">
    <location>
        <begin position="956"/>
        <end position="969"/>
    </location>
</feature>
<feature type="compositionally biased region" description="Low complexity" evidence="4">
    <location>
        <begin position="1870"/>
        <end position="1891"/>
    </location>
</feature>
<feature type="compositionally biased region" description="Polar residues" evidence="4">
    <location>
        <begin position="1786"/>
        <end position="1802"/>
    </location>
</feature>
<sequence length="2033" mass="226394">TNGTTTTIVPVAPNPYLIREKCFICQKLNPNVNNNNVETINDENNNEKCTKLLSSKTPFSTISKLPLWTCPECEQKLLTEEENTKMKEMNVTSVVNSVDEHDNGNEPRPMIVVPMEDDDFCDDLVTSSTLPTNSTTNNAAHQTCWCASCRQQQSQSQQDETATPSSSFDHEDDIEQIANGFQQLWHDVAHIVKCIYRETESEFLENHSQTELAKAREDVMRLTLYNPSSLFSKLESIVLEYVDEIRNQVLKRFQTCSKTSHDVQLFILFLLDEYSTFTQAAENVSTIVADLEEHYLKEFYLTWMLYNKHLYEKLIYMDRKIQYSMSAIIDLLQPNEQDDYSPAEYTLLLNRFLAFDEEMSEIACLYKECEIKMNMKRKEELFQNVQQKKKQQQQQQHQVEATMTNGNTCVKGKEKQQISKEIVTPLTINSGTKRKRQNTDPNKEKTVNEQTKQIELEKNGPLSNAIGKHSVDTKDDNSTDDTRSYTIDDLEDLDQGEEADEEDLDDEDQEDEMDEDEEEDLLEEECDEHDQGNKYVGKNMDWLQELNETKEFKEWIKKVKKNDEKKIQETLRIHNNKQRDENTKVLSEQAKFDLTLPMTTTSPITVISKDSDEKTTSISEKMLPTVSDLKVEDLTINSRSKKAKSKRKNKTSAPTTTISFASSTDTNKAKCDLLKSLPTPSIKPTLKFPCGTTCTTSSLTIPNFGLLTKEELILPPRTPLSLADLTAQFQSVSFTAGTFGSITNSSGSSSSSSSSTSSTCSSKKISATTSGSLTTTTTSQGATRLSINLTRKPTSTGNNSSSSSGSNNNSNRIAAIISELTGNGSGDEQIQSHKHESQVTHIRKKDAQFKKKQQSKHITTTTTTSISCGQMNQNGTCTQASLIVSGSTGSPSICCSSQLTAPNPSKENVSSSPSYYTEALDHLLRHAASSIEVSESALHSLLASLRSPQSVEQLTSSSCTTSSLPMTCPATTSSKQDQEKRSSCTSTPPAIQALIQQNKISATKETCKDDGNNNNNSQKHCDFCYCELLEHVSPNGASSIHLTGNGTVCASIGGSSSQRNAEIREKLRLRLTKRRVQASQADTALTTSTPSCCQALTTPVATKKMTDDTTSEQEQHLPLCIQKQKAQMKEMEKKTNVFAMTAQTTVSSTTRGKTNNLLVTPASQNKLKDNNVTNAPITKANTNVNAKQTVTAMKTAAATTTTSKNNQASTTKTSQGTSPTTLTTNSETIEVKKVINNNNIPPSTNSSSTLPKSNSETQTRISASTTTTKTIPSSATTTQMTPVNEIDELIRYINAEEKNDQSTATNASTGSAANSGDVKKSKKKKQQKAIGATTDEGRDEKLKTNKTTTNEQQIKIIDKPQANLTQTTSQQAQTSQQQKNCSTVVTALPTATPAKTNETSTDQPSTTTKKKRSKKQQQQQQSEPTATKLEESPKQSKIVNKTTQDEVIIDVIKPVSLTKKEQKKKKSVVIPEPQKSEIVNEDRSTPSPPVTTLPKQDAQIQQSSSMTEEHYSQPSQEEEVNWITISRKQKLPIQSTTTQKSTHYQSQYVHPNSNNTNTTTSKRQLNPNSNNKTSNSSKSSAITKSSSTTSTNTSSKLHTSNNHYQSTQKDQQQQQHYSATTQVNDSTYYNALRYMAAPPPPRLQNLLKNHASHQTRYQNQLSQNNQEDSSTETNYGDTSSSFHNSSWNEHEQQQVTQPISQVNSSQHVIRNQSASPSPSSNYIHVPLQQAPTGNISVASGQAPIIPSLLEEPSMIEQDPSYWMIINHQDVVQSQSQSQQQQPILYESSQQQYHPSSIDSNKVIQRPQVPLGPIHPPTSAPHSLYQQQLSQTQHTFSPAPGTPVPSQSSSSTTLINRCIQRPNSSASPNLSHHQQTLSPQPSSTSSYPLYSPMNYAQMNGDSQSPFRQWNDKQEQWKYRQQLQSSAQPSSPSYPLYDPFASGIQNPTVQYFDSQRYDQEQQQQYRRMMVKQGLIQENNMTDEDIFMPRVDATTDDMDVLDREIEEFKKFCLESKPLEQREKVAVNVDQCFIRQS</sequence>
<evidence type="ECO:0000313" key="6">
    <source>
        <dbReference type="EMBL" id="CAF1016187.1"/>
    </source>
</evidence>
<proteinExistence type="inferred from homology"/>
<feature type="compositionally biased region" description="Low complexity" evidence="4">
    <location>
        <begin position="1302"/>
        <end position="1316"/>
    </location>
</feature>
<comment type="similarity">
    <text evidence="1">Belongs to the FAM193 family.</text>
</comment>
<dbReference type="OrthoDB" id="10044608at2759"/>
<evidence type="ECO:0000256" key="4">
    <source>
        <dbReference type="SAM" id="MobiDB-lite"/>
    </source>
</evidence>
<dbReference type="Proteomes" id="UP000681722">
    <property type="component" value="Unassembled WGS sequence"/>
</dbReference>
<organism evidence="6 8">
    <name type="scientific">Didymodactylos carnosus</name>
    <dbReference type="NCBI Taxonomy" id="1234261"/>
    <lineage>
        <taxon>Eukaryota</taxon>
        <taxon>Metazoa</taxon>
        <taxon>Spiralia</taxon>
        <taxon>Gnathifera</taxon>
        <taxon>Rotifera</taxon>
        <taxon>Eurotatoria</taxon>
        <taxon>Bdelloidea</taxon>
        <taxon>Philodinida</taxon>
        <taxon>Philodinidae</taxon>
        <taxon>Didymodactylos</taxon>
    </lineage>
</organism>
<name>A0A814HZJ6_9BILA</name>
<gene>
    <name evidence="6" type="ORF">GPM918_LOCUS14532</name>
    <name evidence="7" type="ORF">SRO942_LOCUS14532</name>
</gene>
<feature type="region of interest" description="Disordered" evidence="4">
    <location>
        <begin position="393"/>
        <end position="534"/>
    </location>
</feature>
<dbReference type="Proteomes" id="UP000663829">
    <property type="component" value="Unassembled WGS sequence"/>
</dbReference>
<dbReference type="InterPro" id="IPR031802">
    <property type="entry name" value="FAM193_C"/>
</dbReference>
<feature type="compositionally biased region" description="Low complexity" evidence="4">
    <location>
        <begin position="1568"/>
        <end position="1615"/>
    </location>
</feature>
<evidence type="ECO:0000256" key="2">
    <source>
        <dbReference type="ARBA" id="ARBA00022553"/>
    </source>
</evidence>
<evidence type="ECO:0000256" key="3">
    <source>
        <dbReference type="ARBA" id="ARBA00023054"/>
    </source>
</evidence>
<keyword evidence="8" id="KW-1185">Reference proteome</keyword>
<feature type="compositionally biased region" description="Polar residues" evidence="4">
    <location>
        <begin position="1652"/>
        <end position="1722"/>
    </location>
</feature>
<evidence type="ECO:0000313" key="7">
    <source>
        <dbReference type="EMBL" id="CAF3787766.1"/>
    </source>
</evidence>
<feature type="compositionally biased region" description="Polar residues" evidence="4">
    <location>
        <begin position="1893"/>
        <end position="1906"/>
    </location>
</feature>
<feature type="region of interest" description="Disordered" evidence="4">
    <location>
        <begin position="1651"/>
        <end position="1725"/>
    </location>
</feature>
<feature type="compositionally biased region" description="Polar residues" evidence="4">
    <location>
        <begin position="1860"/>
        <end position="1869"/>
    </location>
</feature>
<feature type="region of interest" description="Disordered" evidence="4">
    <location>
        <begin position="1773"/>
        <end position="1913"/>
    </location>
</feature>
<feature type="compositionally biased region" description="Polar residues" evidence="4">
    <location>
        <begin position="1532"/>
        <end position="1551"/>
    </location>
</feature>
<feature type="compositionally biased region" description="Basic and acidic residues" evidence="4">
    <location>
        <begin position="469"/>
        <end position="483"/>
    </location>
</feature>
<dbReference type="EMBL" id="CAJNOQ010003513">
    <property type="protein sequence ID" value="CAF1016187.1"/>
    <property type="molecule type" value="Genomic_DNA"/>
</dbReference>
<evidence type="ECO:0000259" key="5">
    <source>
        <dbReference type="Pfam" id="PF15914"/>
    </source>
</evidence>
<feature type="compositionally biased region" description="Basic and acidic residues" evidence="4">
    <location>
        <begin position="437"/>
        <end position="458"/>
    </location>
</feature>
<feature type="compositionally biased region" description="Polar residues" evidence="4">
    <location>
        <begin position="1819"/>
        <end position="1835"/>
    </location>
</feature>
<feature type="region of interest" description="Disordered" evidence="4">
    <location>
        <begin position="1531"/>
        <end position="1619"/>
    </location>
</feature>